<dbReference type="EMBL" id="QEWR01000002">
    <property type="protein sequence ID" value="PWD84588.1"/>
    <property type="molecule type" value="Genomic_DNA"/>
</dbReference>
<feature type="domain" description="Glycosyl transferase family 1" evidence="1">
    <location>
        <begin position="209"/>
        <end position="306"/>
    </location>
</feature>
<sequence length="397" mass="46398">MQKYIDVNRMERRKRNDKLIEYLLIDPFNSYNSGVTQYILLSDKILKSKGTRSFVLAKDINETLEGFCCRIATFVKENTVLEIEAPETLATTRYLTHEKIHIRLHLSRQVGRYLQGFPIDYKSAYLEQNEINKAYRVSAPSQIALFLSKKIFNIKKCDIYPNPVEAIPNKISCFQGVASSNGKIYFIGRGDSLKGLMFLKIFKVFENNIICVGDSNLLKFLNKNNLNVKFINGKDRKYLSLLTSSDVVIIPSLFETWSMVAVESLTRSVKVVTWNHLGFCEFFYSPLLFKANFPNEDEFIDLVKKALCFKVSDKLVMDMNCNINNINKFFFKGVTENYFCFKNRYYDEVLIRNIKNISKKGRKNRFKSLTRKFFASPIQFWRDSFVVRFLKKIKNKK</sequence>
<dbReference type="SUPFAM" id="SSF53756">
    <property type="entry name" value="UDP-Glycosyltransferase/glycogen phosphorylase"/>
    <property type="match status" value="1"/>
</dbReference>
<evidence type="ECO:0000313" key="3">
    <source>
        <dbReference type="Proteomes" id="UP000244948"/>
    </source>
</evidence>
<dbReference type="AlphaFoldDB" id="A0A2U2AN50"/>
<gene>
    <name evidence="2" type="ORF">DC082_03385</name>
</gene>
<accession>A0A2U2AN50</accession>
<dbReference type="GO" id="GO:0016757">
    <property type="term" value="F:glycosyltransferase activity"/>
    <property type="evidence" value="ECO:0007669"/>
    <property type="project" value="InterPro"/>
</dbReference>
<name>A0A2U2AN50_9GAMM</name>
<dbReference type="Pfam" id="PF00534">
    <property type="entry name" value="Glycos_transf_1"/>
    <property type="match status" value="1"/>
</dbReference>
<dbReference type="Gene3D" id="3.40.50.2000">
    <property type="entry name" value="Glycogen Phosphorylase B"/>
    <property type="match status" value="2"/>
</dbReference>
<proteinExistence type="predicted"/>
<dbReference type="Proteomes" id="UP000244948">
    <property type="component" value="Unassembled WGS sequence"/>
</dbReference>
<evidence type="ECO:0000259" key="1">
    <source>
        <dbReference type="Pfam" id="PF00534"/>
    </source>
</evidence>
<organism evidence="2 3">
    <name type="scientific">Ignatzschineria indica</name>
    <dbReference type="NCBI Taxonomy" id="472583"/>
    <lineage>
        <taxon>Bacteria</taxon>
        <taxon>Pseudomonadati</taxon>
        <taxon>Pseudomonadota</taxon>
        <taxon>Gammaproteobacteria</taxon>
        <taxon>Cardiobacteriales</taxon>
        <taxon>Ignatzschineriaceae</taxon>
        <taxon>Ignatzschineria</taxon>
    </lineage>
</organism>
<evidence type="ECO:0000313" key="2">
    <source>
        <dbReference type="EMBL" id="PWD84588.1"/>
    </source>
</evidence>
<reference evidence="2 3" key="1">
    <citation type="journal article" date="2018" name="Genome Announc.">
        <title>Ignatzschineria cameli sp. nov., isolated from necrotic foot tissue of dromedaries (Camelus dromedarius) and associated maggots (Wohlfahrtia species) in Dubai.</title>
        <authorList>
            <person name="Tsang C.C."/>
            <person name="Tang J.Y."/>
            <person name="Fong J.Y."/>
            <person name="Kinne J."/>
            <person name="Lee H.H."/>
            <person name="Joseph M."/>
            <person name="Jose S."/>
            <person name="Schuster R.K."/>
            <person name="Tang Y."/>
            <person name="Sivakumar S."/>
            <person name="Chen J.H."/>
            <person name="Teng J.L."/>
            <person name="Lau S.K."/>
            <person name="Wernery U."/>
            <person name="Woo P.C."/>
        </authorList>
    </citation>
    <scope>NUCLEOTIDE SEQUENCE [LARGE SCALE GENOMIC DNA]</scope>
    <source>
        <strain evidence="2 3">KCTC 22643</strain>
    </source>
</reference>
<dbReference type="InterPro" id="IPR001296">
    <property type="entry name" value="Glyco_trans_1"/>
</dbReference>
<comment type="caution">
    <text evidence="2">The sequence shown here is derived from an EMBL/GenBank/DDBJ whole genome shotgun (WGS) entry which is preliminary data.</text>
</comment>
<protein>
    <recommendedName>
        <fullName evidence="1">Glycosyl transferase family 1 domain-containing protein</fullName>
    </recommendedName>
</protein>
<keyword evidence="3" id="KW-1185">Reference proteome</keyword>